<organism evidence="7 8">
    <name type="scientific">Vitis rotundifolia</name>
    <name type="common">Muscadine grape</name>
    <dbReference type="NCBI Taxonomy" id="103349"/>
    <lineage>
        <taxon>Eukaryota</taxon>
        <taxon>Viridiplantae</taxon>
        <taxon>Streptophyta</taxon>
        <taxon>Embryophyta</taxon>
        <taxon>Tracheophyta</taxon>
        <taxon>Spermatophyta</taxon>
        <taxon>Magnoliopsida</taxon>
        <taxon>eudicotyledons</taxon>
        <taxon>Gunneridae</taxon>
        <taxon>Pentapetalae</taxon>
        <taxon>rosids</taxon>
        <taxon>Vitales</taxon>
        <taxon>Vitaceae</taxon>
        <taxon>Viteae</taxon>
        <taxon>Vitis</taxon>
    </lineage>
</organism>
<dbReference type="Gene3D" id="1.10.600.10">
    <property type="entry name" value="Farnesyl Diphosphate Synthase"/>
    <property type="match status" value="1"/>
</dbReference>
<evidence type="ECO:0000256" key="1">
    <source>
        <dbReference type="ARBA" id="ARBA00001946"/>
    </source>
</evidence>
<evidence type="ECO:0000313" key="7">
    <source>
        <dbReference type="EMBL" id="KAJ9685248.1"/>
    </source>
</evidence>
<name>A0AA38ZA55_VITRO</name>
<dbReference type="SFLD" id="SFLDG01604">
    <property type="entry name" value="Terpene_Cyclase_Like_1_C_Termi"/>
    <property type="match status" value="1"/>
</dbReference>
<dbReference type="FunFam" id="1.10.600.10:FF:000007">
    <property type="entry name" value="Isoprene synthase, chloroplastic"/>
    <property type="match status" value="1"/>
</dbReference>
<dbReference type="Pfam" id="PF01397">
    <property type="entry name" value="Terpene_synth"/>
    <property type="match status" value="1"/>
</dbReference>
<dbReference type="InterPro" id="IPR044814">
    <property type="entry name" value="Terpene_cyclase_plant_C1"/>
</dbReference>
<comment type="caution">
    <text evidence="7">The sequence shown here is derived from an EMBL/GenBank/DDBJ whole genome shotgun (WGS) entry which is preliminary data.</text>
</comment>
<dbReference type="SFLD" id="SFLDG01014">
    <property type="entry name" value="Terpene_Cyclase_Like_1_N-term"/>
    <property type="match status" value="1"/>
</dbReference>
<dbReference type="GO" id="GO:0016102">
    <property type="term" value="P:diterpenoid biosynthetic process"/>
    <property type="evidence" value="ECO:0007669"/>
    <property type="project" value="InterPro"/>
</dbReference>
<evidence type="ECO:0000256" key="3">
    <source>
        <dbReference type="ARBA" id="ARBA00022842"/>
    </source>
</evidence>
<protein>
    <recommendedName>
        <fullName evidence="9">(-)-alpha-terpineol synthase</fullName>
    </recommendedName>
</protein>
<keyword evidence="8" id="KW-1185">Reference proteome</keyword>
<dbReference type="CDD" id="cd00684">
    <property type="entry name" value="Terpene_cyclase_plant_C1"/>
    <property type="match status" value="1"/>
</dbReference>
<evidence type="ECO:0000259" key="5">
    <source>
        <dbReference type="Pfam" id="PF01397"/>
    </source>
</evidence>
<dbReference type="Pfam" id="PF03936">
    <property type="entry name" value="Terpene_synth_C"/>
    <property type="match status" value="1"/>
</dbReference>
<feature type="domain" description="Terpene synthase N-terminal" evidence="5">
    <location>
        <begin position="58"/>
        <end position="233"/>
    </location>
</feature>
<evidence type="ECO:0000313" key="8">
    <source>
        <dbReference type="Proteomes" id="UP001168098"/>
    </source>
</evidence>
<evidence type="ECO:0000256" key="4">
    <source>
        <dbReference type="ARBA" id="ARBA00023239"/>
    </source>
</evidence>
<dbReference type="EMBL" id="JARBHA010000013">
    <property type="protein sequence ID" value="KAJ9685248.1"/>
    <property type="molecule type" value="Genomic_DNA"/>
</dbReference>
<keyword evidence="2" id="KW-0479">Metal-binding</keyword>
<reference evidence="7 8" key="1">
    <citation type="journal article" date="2023" name="BMC Biotechnol.">
        <title>Vitis rotundifolia cv Carlos genome sequencing.</title>
        <authorList>
            <person name="Huff M."/>
            <person name="Hulse-Kemp A."/>
            <person name="Scheffler B."/>
            <person name="Youngblood R."/>
            <person name="Simpson S."/>
            <person name="Babiker E."/>
            <person name="Staton M."/>
        </authorList>
    </citation>
    <scope>NUCLEOTIDE SEQUENCE [LARGE SCALE GENOMIC DNA]</scope>
    <source>
        <tissue evidence="7">Leaf</tissue>
    </source>
</reference>
<dbReference type="InterPro" id="IPR001906">
    <property type="entry name" value="Terpene_synth_N"/>
</dbReference>
<dbReference type="InterPro" id="IPR005630">
    <property type="entry name" value="Terpene_synthase_metal-bd"/>
</dbReference>
<sequence>MALSMFASIPNLITHTRLPIIIKYNSCKASPTGIKVKIGNSNCEEIIVRRTANYHPTIWDYDYVQSLRSDHMGETYTRRLDKLKRDVKPMLGKVKKPLDQLELIDVLQSLGLYYHFKDEIKRILNSIYNQYNQHEEWKKDDLCATALEFRLLRQHGYDVPQDVFSRFKDETGSFKACLCEDMKGMLCLYEASYLCVQGESTMEQARDFAHRHLGKGLAQNIDQNLAIEVNHALELPLHWRMPRLEARWFIGVYEKRQDMNPILLELAKLDFNMVQATHQEDLRHMSSWWRSTRLGEKLNFARDRLMENFLWTVGMIFEPQYGYCRRMLTKVNTLITIIDDVYDVYGTMDELELFTDVVDRWDINAMDPLPEYMKLCFLALYNSTNEMAYDALKEHGLHIVSYLRKAWSDLCKSYLLEAKWYYSGYTPTLQEYISNAWISISAPVMLVHAYFFVANPITKEALQSLERYHNIIRWSSMILRLSDDLGTSLDELKRGDVPKSIQCYMYETGASDEDARKHISYLIGETWKKLNEDGAVESPFPETFIGIAMNLARMAQCMYQHGDGHGIEYGETEDRVLSLLVEPIPNLSSE</sequence>
<comment type="cofactor">
    <cofactor evidence="1">
        <name>Mg(2+)</name>
        <dbReference type="ChEBI" id="CHEBI:18420"/>
    </cofactor>
</comment>
<dbReference type="Proteomes" id="UP001168098">
    <property type="component" value="Unassembled WGS sequence"/>
</dbReference>
<dbReference type="GO" id="GO:0000287">
    <property type="term" value="F:magnesium ion binding"/>
    <property type="evidence" value="ECO:0007669"/>
    <property type="project" value="InterPro"/>
</dbReference>
<dbReference type="InterPro" id="IPR008949">
    <property type="entry name" value="Isoprenoid_synthase_dom_sf"/>
</dbReference>
<dbReference type="PANTHER" id="PTHR31225">
    <property type="entry name" value="OS04G0344100 PROTEIN-RELATED"/>
    <property type="match status" value="1"/>
</dbReference>
<dbReference type="GO" id="GO:0010333">
    <property type="term" value="F:terpene synthase activity"/>
    <property type="evidence" value="ECO:0007669"/>
    <property type="project" value="InterPro"/>
</dbReference>
<dbReference type="FunFam" id="1.50.10.130:FF:000001">
    <property type="entry name" value="Isoprene synthase, chloroplastic"/>
    <property type="match status" value="1"/>
</dbReference>
<dbReference type="SFLD" id="SFLDS00005">
    <property type="entry name" value="Isoprenoid_Synthase_Type_I"/>
    <property type="match status" value="1"/>
</dbReference>
<dbReference type="InterPro" id="IPR034741">
    <property type="entry name" value="Terpene_cyclase-like_1_C"/>
</dbReference>
<dbReference type="AlphaFoldDB" id="A0AA38ZA55"/>
<dbReference type="InterPro" id="IPR036965">
    <property type="entry name" value="Terpene_synth_N_sf"/>
</dbReference>
<dbReference type="SUPFAM" id="SSF48576">
    <property type="entry name" value="Terpenoid synthases"/>
    <property type="match status" value="1"/>
</dbReference>
<accession>A0AA38ZA55</accession>
<proteinExistence type="predicted"/>
<dbReference type="Gene3D" id="1.50.10.130">
    <property type="entry name" value="Terpene synthase, N-terminal domain"/>
    <property type="match status" value="1"/>
</dbReference>
<evidence type="ECO:0008006" key="9">
    <source>
        <dbReference type="Google" id="ProtNLM"/>
    </source>
</evidence>
<dbReference type="InterPro" id="IPR050148">
    <property type="entry name" value="Terpene_synthase-like"/>
</dbReference>
<gene>
    <name evidence="7" type="ORF">PVL29_017323</name>
</gene>
<evidence type="ECO:0000259" key="6">
    <source>
        <dbReference type="Pfam" id="PF03936"/>
    </source>
</evidence>
<dbReference type="SFLD" id="SFLDG01019">
    <property type="entry name" value="Terpene_Cyclase_Like_1_C_Termi"/>
    <property type="match status" value="1"/>
</dbReference>
<evidence type="ECO:0000256" key="2">
    <source>
        <dbReference type="ARBA" id="ARBA00022723"/>
    </source>
</evidence>
<dbReference type="InterPro" id="IPR008930">
    <property type="entry name" value="Terpenoid_cyclase/PrenylTrfase"/>
</dbReference>
<dbReference type="PANTHER" id="PTHR31225:SF9">
    <property type="entry name" value="TERPENE SYNTHASE 10"/>
    <property type="match status" value="1"/>
</dbReference>
<dbReference type="SUPFAM" id="SSF48239">
    <property type="entry name" value="Terpenoid cyclases/Protein prenyltransferases"/>
    <property type="match status" value="1"/>
</dbReference>
<feature type="domain" description="Terpene synthase metal-binding" evidence="6">
    <location>
        <begin position="292"/>
        <end position="529"/>
    </location>
</feature>
<keyword evidence="3" id="KW-0460">Magnesium</keyword>
<keyword evidence="4" id="KW-0456">Lyase</keyword>